<dbReference type="PANTHER" id="PTHR30485">
    <property type="entry name" value="NI/FE-HYDROGENASE 1 B-TYPE CYTOCHROME SUBUNIT"/>
    <property type="match status" value="1"/>
</dbReference>
<sequence>MATYPRTIRRGLPRIPGGEPWPAGGGVDAAADDPADEAVAAAEAVAAPVSAAAAPAAPRAERVEMTPEPPTAVVAEVVAADVVPTPRAMTEGVVLRRGLPRVPGGEPWPPAGAAAASASGVAEQVADQAAMAPQAAALIPDAVPGAPASNEAAASAVATSTSAEPAPAAAVAPSAAVSGVALRRGLPRVAGGEPWPSAGAAPSAAVGAALAPPAPAAAPAPPAVAAAAAATPAAAPVAAPEAGKPSVRRGLPRPGTPAPAPSTAASVAAPAPEAGKPSVRRGLPRPGTPAPAQPAAAPAASAQPAAAASTQPVRAASAAVAAVAPAELAPLPFQRTVFPGAGATRWEADRARTIGTRNGPLTPPEPERIGPFTRGQWAGAVIVAGAGLLFAAGMVVLLVRWFLSLDFMQDFLTAYPGAYALPAAAPVGFGAWLNWQHFLNIFFMVLIIRSGLRVRNEKRPSVFWSPKINPARKISLSLWFHQSLDILWLVNGIVFVVLLFVSAQWMRLVPTSWDVFPNAISAGLQYLSLDWPIEDGWVTYNSLQQLAYFAVVFLAAPLAAITGVRMSGVWPKNAKTLNRIYPVEWARAVHFPTMIFFVLFIIGHVTLVLTTGALHNLNSMFAANGGDSWVGFWFFIGAMVIVAIGWVAARPMILAPIARLFGKVSGS</sequence>
<keyword evidence="4 7" id="KW-1133">Transmembrane helix</keyword>
<reference evidence="10" key="1">
    <citation type="journal article" date="2019" name="Int. J. Syst. Evol. Microbiol.">
        <title>The Global Catalogue of Microorganisms (GCM) 10K type strain sequencing project: providing services to taxonomists for standard genome sequencing and annotation.</title>
        <authorList>
            <consortium name="The Broad Institute Genomics Platform"/>
            <consortium name="The Broad Institute Genome Sequencing Center for Infectious Disease"/>
            <person name="Wu L."/>
            <person name="Ma J."/>
        </authorList>
    </citation>
    <scope>NUCLEOTIDE SEQUENCE [LARGE SCALE GENOMIC DNA]</scope>
    <source>
        <strain evidence="10">JCM 16950</strain>
    </source>
</reference>
<organism evidence="9 10">
    <name type="scientific">Microbacterium kribbense</name>
    <dbReference type="NCBI Taxonomy" id="433645"/>
    <lineage>
        <taxon>Bacteria</taxon>
        <taxon>Bacillati</taxon>
        <taxon>Actinomycetota</taxon>
        <taxon>Actinomycetes</taxon>
        <taxon>Micrococcales</taxon>
        <taxon>Microbacteriaceae</taxon>
        <taxon>Microbacterium</taxon>
    </lineage>
</organism>
<keyword evidence="10" id="KW-1185">Reference proteome</keyword>
<keyword evidence="3 7" id="KW-0812">Transmembrane</keyword>
<gene>
    <name evidence="9" type="ORF">GCM10022240_08250</name>
</gene>
<feature type="region of interest" description="Disordered" evidence="6">
    <location>
        <begin position="236"/>
        <end position="303"/>
    </location>
</feature>
<dbReference type="RefSeq" id="WP_344780838.1">
    <property type="nucleotide sequence ID" value="NZ_BAABAF010000002.1"/>
</dbReference>
<feature type="domain" description="Cytochrome b561 bacterial/Ni-hydrogenase" evidence="8">
    <location>
        <begin position="429"/>
        <end position="621"/>
    </location>
</feature>
<feature type="transmembrane region" description="Helical" evidence="7">
    <location>
        <begin position="629"/>
        <end position="649"/>
    </location>
</feature>
<evidence type="ECO:0000256" key="5">
    <source>
        <dbReference type="ARBA" id="ARBA00023136"/>
    </source>
</evidence>
<feature type="transmembrane region" description="Helical" evidence="7">
    <location>
        <begin position="546"/>
        <end position="564"/>
    </location>
</feature>
<keyword evidence="5 7" id="KW-0472">Membrane</keyword>
<dbReference type="InterPro" id="IPR016174">
    <property type="entry name" value="Di-haem_cyt_TM"/>
</dbReference>
<evidence type="ECO:0000259" key="8">
    <source>
        <dbReference type="Pfam" id="PF01292"/>
    </source>
</evidence>
<feature type="transmembrane region" description="Helical" evidence="7">
    <location>
        <begin position="585"/>
        <end position="609"/>
    </location>
</feature>
<comment type="caution">
    <text evidence="9">The sequence shown here is derived from an EMBL/GenBank/DDBJ whole genome shotgun (WGS) entry which is preliminary data.</text>
</comment>
<protein>
    <recommendedName>
        <fullName evidence="8">Cytochrome b561 bacterial/Ni-hydrogenase domain-containing protein</fullName>
    </recommendedName>
</protein>
<dbReference type="Gene3D" id="1.20.950.20">
    <property type="entry name" value="Transmembrane di-heme cytochromes, Chain C"/>
    <property type="match status" value="1"/>
</dbReference>
<name>A0ABP7G925_9MICO</name>
<feature type="transmembrane region" description="Helical" evidence="7">
    <location>
        <begin position="486"/>
        <end position="506"/>
    </location>
</feature>
<evidence type="ECO:0000256" key="2">
    <source>
        <dbReference type="ARBA" id="ARBA00022475"/>
    </source>
</evidence>
<feature type="region of interest" description="Disordered" evidence="6">
    <location>
        <begin position="1"/>
        <end position="42"/>
    </location>
</feature>
<dbReference type="SUPFAM" id="SSF81342">
    <property type="entry name" value="Transmembrane di-heme cytochromes"/>
    <property type="match status" value="1"/>
</dbReference>
<evidence type="ECO:0000256" key="3">
    <source>
        <dbReference type="ARBA" id="ARBA00022692"/>
    </source>
</evidence>
<feature type="compositionally biased region" description="Low complexity" evidence="6">
    <location>
        <begin position="261"/>
        <end position="275"/>
    </location>
</feature>
<evidence type="ECO:0000313" key="9">
    <source>
        <dbReference type="EMBL" id="GAA3757813.1"/>
    </source>
</evidence>
<feature type="transmembrane region" description="Helical" evidence="7">
    <location>
        <begin position="377"/>
        <end position="403"/>
    </location>
</feature>
<evidence type="ECO:0000256" key="4">
    <source>
        <dbReference type="ARBA" id="ARBA00022989"/>
    </source>
</evidence>
<proteinExistence type="predicted"/>
<evidence type="ECO:0000256" key="6">
    <source>
        <dbReference type="SAM" id="MobiDB-lite"/>
    </source>
</evidence>
<evidence type="ECO:0000313" key="10">
    <source>
        <dbReference type="Proteomes" id="UP001500540"/>
    </source>
</evidence>
<dbReference type="Proteomes" id="UP001500540">
    <property type="component" value="Unassembled WGS sequence"/>
</dbReference>
<feature type="compositionally biased region" description="Low complexity" evidence="6">
    <location>
        <begin position="293"/>
        <end position="303"/>
    </location>
</feature>
<comment type="subcellular location">
    <subcellularLocation>
        <location evidence="1">Cell membrane</location>
        <topology evidence="1">Multi-pass membrane protein</topology>
    </subcellularLocation>
</comment>
<keyword evidence="2" id="KW-1003">Cell membrane</keyword>
<accession>A0ABP7G925</accession>
<dbReference type="InterPro" id="IPR051542">
    <property type="entry name" value="Hydrogenase_cytochrome"/>
</dbReference>
<evidence type="ECO:0000256" key="7">
    <source>
        <dbReference type="SAM" id="Phobius"/>
    </source>
</evidence>
<dbReference type="EMBL" id="BAABAF010000002">
    <property type="protein sequence ID" value="GAA3757813.1"/>
    <property type="molecule type" value="Genomic_DNA"/>
</dbReference>
<evidence type="ECO:0000256" key="1">
    <source>
        <dbReference type="ARBA" id="ARBA00004651"/>
    </source>
</evidence>
<dbReference type="PANTHER" id="PTHR30485:SF0">
    <property type="entry name" value="NI_FE-HYDROGENASE 1 B-TYPE CYTOCHROME SUBUNIT-RELATED"/>
    <property type="match status" value="1"/>
</dbReference>
<dbReference type="InterPro" id="IPR011577">
    <property type="entry name" value="Cyt_b561_bac/Ni-Hgenase"/>
</dbReference>
<dbReference type="Pfam" id="PF01292">
    <property type="entry name" value="Ni_hydr_CYTB"/>
    <property type="match status" value="1"/>
</dbReference>